<feature type="region of interest" description="Disordered" evidence="1">
    <location>
        <begin position="1"/>
        <end position="225"/>
    </location>
</feature>
<dbReference type="EMBL" id="KN838559">
    <property type="protein sequence ID" value="KIK05592.1"/>
    <property type="molecule type" value="Genomic_DNA"/>
</dbReference>
<feature type="region of interest" description="Disordered" evidence="1">
    <location>
        <begin position="1612"/>
        <end position="1651"/>
    </location>
</feature>
<feature type="region of interest" description="Disordered" evidence="1">
    <location>
        <begin position="615"/>
        <end position="791"/>
    </location>
</feature>
<dbReference type="STRING" id="1095629.A0A0C9Y5Z0"/>
<feature type="compositionally biased region" description="Pro residues" evidence="1">
    <location>
        <begin position="775"/>
        <end position="787"/>
    </location>
</feature>
<feature type="region of interest" description="Disordered" evidence="1">
    <location>
        <begin position="1281"/>
        <end position="1352"/>
    </location>
</feature>
<feature type="compositionally biased region" description="Low complexity" evidence="1">
    <location>
        <begin position="101"/>
        <end position="121"/>
    </location>
</feature>
<feature type="compositionally biased region" description="Basic and acidic residues" evidence="1">
    <location>
        <begin position="474"/>
        <end position="489"/>
    </location>
</feature>
<feature type="compositionally biased region" description="Polar residues" evidence="1">
    <location>
        <begin position="883"/>
        <end position="901"/>
    </location>
</feature>
<dbReference type="CDD" id="cd06503">
    <property type="entry name" value="ATP-synt_Fo_b"/>
    <property type="match status" value="1"/>
</dbReference>
<feature type="region of interest" description="Disordered" evidence="1">
    <location>
        <begin position="1390"/>
        <end position="1409"/>
    </location>
</feature>
<accession>A0A0C9Y5Z0</accession>
<evidence type="ECO:0000256" key="1">
    <source>
        <dbReference type="SAM" id="MobiDB-lite"/>
    </source>
</evidence>
<feature type="region of interest" description="Disordered" evidence="1">
    <location>
        <begin position="1119"/>
        <end position="1221"/>
    </location>
</feature>
<feature type="region of interest" description="Disordered" evidence="1">
    <location>
        <begin position="321"/>
        <end position="429"/>
    </location>
</feature>
<feature type="compositionally biased region" description="Polar residues" evidence="1">
    <location>
        <begin position="130"/>
        <end position="159"/>
    </location>
</feature>
<feature type="compositionally biased region" description="Polar residues" evidence="1">
    <location>
        <begin position="168"/>
        <end position="189"/>
    </location>
</feature>
<feature type="compositionally biased region" description="Basic and acidic residues" evidence="1">
    <location>
        <begin position="633"/>
        <end position="672"/>
    </location>
</feature>
<feature type="region of interest" description="Disordered" evidence="1">
    <location>
        <begin position="877"/>
        <end position="905"/>
    </location>
</feature>
<sequence length="1651" mass="177652">MAHIDETPTLLPNLTSKEENEKAVGGEGRVWGNGEVKASGDSLATPFMADGGSTENVSSTSLPRPTPARPSLVPLGSQATPAAPQPKKFSTVNITKRFLEKNSSTSGSASNSTSSTIKSGAPLGKPPTQPASSHSKLVTTKLTAAPAISTSTAGWSRPSSVAPPPATNSPSNEPLLPSATSTNAATSVPQLPHAGKVIQPQPRAAVAQPGTSQRETSVGTKPVWGNVKLSTATALRPDVKPNDFPTAAEVAKVATRKPPIVDQAKPAVDAAANQARLEEADTFRGVHLDPNAHHWDEMEEDNDDFLGGVIEFGDGRQYKIEANEDPPLQPSLSSKSQPGVIAPVSKEERFVDDFDRSWPKSRSSPASSSRDFTPAPLSHGSGNSPQVSPVALQSAHSPQDSSRVLFNERSNRLEPYSHSHRPGQGQYPLIDLRNRDFGVPTNVQVLQKSGGEYESRARRYSGSGSGSGPSHPFSNDRPRDRDHPSRRDGPSPQTRDGIPLHPDYMGRGRDFNAERGRRTSMAPPPIPQHVIRRSSQEGGRQLPPHLAQSLPDAPLHQLSSRDSRLPPTEPEPAVSGSSQPHPSYSPAVSTASASLVSPAATAAIALPHLTAPELDEARKDVMQSAAARAKQRRQQEEAEREAQKERARRKAAELEEKMKAEAEKAKQKEPHDTPTTAQVSIEDDVVIAVIEEAVKSVTASKSPTSESEDELLRPPSSKHIHVQPDESSRLIPTRASIATPTSPILSPATQTSSWRVKVNPQPLPPPSSASRQIQPRPPAPSFHPPPRSALEESIADGANEDLEVVDFFDMGKFVGIPEAKEDSSETEPNPSATAVLRTSRAVASDFFEDKLTPTIEPASTKTDFGTWRQKVSQDVLDKASLKSEPQNDSSQKKVLSAQDLSTPPKEPLADIAISVEAIADASVKDCLPPHLVSQRTPRNQGFYKEATMSALDDAMSRIKGAIVDIHSSDVSKDATALESEHLQGRSLQPTPQKSAAPKERWIPPALRLRNNFDFTDEPREVFDVTGGEPPRSPAPARNAYTVQISSMSRAVEFIHRRQLQAFFRPIFQTRWDILSFDPPVEGMNRRDLSLNDVLFRKPPGAYKGKPRYRVMLPRHGTYANRPRVQMPSASLLKPNGVGAFGRPTAADGASSWRNPAPSPKVDSIIEESPSIALDTMSRSPPPELPQSNIASMPKSNESSPSKSEPSTSLRSRSQPKMPAGSAVAFYRDSRIDAVEPDPKPLVNFTVTSELEEFEGSDVVNAQATSPVPFALITRDSKSNPCNSTINGVKRSSPLGRSKDDSLIMSKTDSRSSDDSTEGILITPPNHHAPSTWSRSSLSLSVKDSPARGPDPEHLKAVWSQTSNKASMHAVNSLEGIADDLTALPFTLQDVKSEDGETPPPSIPQPPSRMSLHDVTRAFQQVPASSSPNTAPRTPISPPSTNAPVARPTFSYSPLPPNGMRPAYSYASPMMSHSPAPAVMYPHAMASSPVPSRMPINGHTPLYSQPIWMPMGVSAPQNQMRPVPSPYPAQLMPYPSPSTPTLYAPPPPPPNMINQPQQQNGAQVNRGRNMGLMSPVMPHAGPSMYAGSPVLMHASGISGPQNHGYVSVATARGQPRTDNGQMAPHQHPPPPNQHQPSIAYNPAPPSFARPTW</sequence>
<feature type="compositionally biased region" description="Polar residues" evidence="1">
    <location>
        <begin position="1421"/>
        <end position="1431"/>
    </location>
</feature>
<feature type="compositionally biased region" description="Polar residues" evidence="1">
    <location>
        <begin position="575"/>
        <end position="594"/>
    </location>
</feature>
<feature type="compositionally biased region" description="Low complexity" evidence="1">
    <location>
        <begin position="1330"/>
        <end position="1343"/>
    </location>
</feature>
<feature type="compositionally biased region" description="Polar residues" evidence="1">
    <location>
        <begin position="209"/>
        <end position="219"/>
    </location>
</feature>
<name>A0A0C9Y5Z0_9AGAR</name>
<dbReference type="Proteomes" id="UP000054477">
    <property type="component" value="Unassembled WGS sequence"/>
</dbReference>
<feature type="compositionally biased region" description="Low complexity" evidence="1">
    <location>
        <begin position="1191"/>
        <end position="1212"/>
    </location>
</feature>
<feature type="compositionally biased region" description="Polar residues" evidence="1">
    <location>
        <begin position="394"/>
        <end position="404"/>
    </location>
</feature>
<feature type="compositionally biased region" description="Low complexity" evidence="1">
    <location>
        <begin position="360"/>
        <end position="370"/>
    </location>
</feature>
<proteinExistence type="predicted"/>
<evidence type="ECO:0000313" key="3">
    <source>
        <dbReference type="Proteomes" id="UP000054477"/>
    </source>
</evidence>
<feature type="compositionally biased region" description="Basic and acidic residues" evidence="1">
    <location>
        <begin position="504"/>
        <end position="517"/>
    </location>
</feature>
<feature type="compositionally biased region" description="Polar residues" evidence="1">
    <location>
        <begin position="53"/>
        <end position="63"/>
    </location>
</feature>
<feature type="compositionally biased region" description="Polar residues" evidence="1">
    <location>
        <begin position="736"/>
        <end position="754"/>
    </location>
</feature>
<dbReference type="HOGENOM" id="CLU_003718_0_0_1"/>
<feature type="compositionally biased region" description="Pro residues" evidence="1">
    <location>
        <begin position="1641"/>
        <end position="1651"/>
    </location>
</feature>
<protein>
    <submittedName>
        <fullName evidence="2">Uncharacterized protein</fullName>
    </submittedName>
</protein>
<evidence type="ECO:0000313" key="2">
    <source>
        <dbReference type="EMBL" id="KIK05592.1"/>
    </source>
</evidence>
<organism evidence="2 3">
    <name type="scientific">Laccaria amethystina LaAM-08-1</name>
    <dbReference type="NCBI Taxonomy" id="1095629"/>
    <lineage>
        <taxon>Eukaryota</taxon>
        <taxon>Fungi</taxon>
        <taxon>Dikarya</taxon>
        <taxon>Basidiomycota</taxon>
        <taxon>Agaricomycotina</taxon>
        <taxon>Agaricomycetes</taxon>
        <taxon>Agaricomycetidae</taxon>
        <taxon>Agaricales</taxon>
        <taxon>Agaricineae</taxon>
        <taxon>Hydnangiaceae</taxon>
        <taxon>Laccaria</taxon>
    </lineage>
</organism>
<feature type="region of interest" description="Disordered" evidence="1">
    <location>
        <begin position="441"/>
        <end position="594"/>
    </location>
</feature>
<reference evidence="2 3" key="1">
    <citation type="submission" date="2014-04" db="EMBL/GenBank/DDBJ databases">
        <authorList>
            <consortium name="DOE Joint Genome Institute"/>
            <person name="Kuo A."/>
            <person name="Kohler A."/>
            <person name="Nagy L.G."/>
            <person name="Floudas D."/>
            <person name="Copeland A."/>
            <person name="Barry K.W."/>
            <person name="Cichocki N."/>
            <person name="Veneault-Fourrey C."/>
            <person name="LaButti K."/>
            <person name="Lindquist E.A."/>
            <person name="Lipzen A."/>
            <person name="Lundell T."/>
            <person name="Morin E."/>
            <person name="Murat C."/>
            <person name="Sun H."/>
            <person name="Tunlid A."/>
            <person name="Henrissat B."/>
            <person name="Grigoriev I.V."/>
            <person name="Hibbett D.S."/>
            <person name="Martin F."/>
            <person name="Nordberg H.P."/>
            <person name="Cantor M.N."/>
            <person name="Hua S.X."/>
        </authorList>
    </citation>
    <scope>NUCLEOTIDE SEQUENCE [LARGE SCALE GENOMIC DNA]</scope>
    <source>
        <strain evidence="2 3">LaAM-08-1</strain>
    </source>
</reference>
<feature type="compositionally biased region" description="Pro residues" evidence="1">
    <location>
        <begin position="1397"/>
        <end position="1406"/>
    </location>
</feature>
<feature type="compositionally biased region" description="Basic and acidic residues" evidence="1">
    <location>
        <begin position="1296"/>
        <end position="1313"/>
    </location>
</feature>
<feature type="region of interest" description="Disordered" evidence="1">
    <location>
        <begin position="1421"/>
        <end position="1451"/>
    </location>
</feature>
<feature type="compositionally biased region" description="Basic and acidic residues" evidence="1">
    <location>
        <begin position="345"/>
        <end position="358"/>
    </location>
</feature>
<dbReference type="OrthoDB" id="2504896at2759"/>
<keyword evidence="3" id="KW-1185">Reference proteome</keyword>
<gene>
    <name evidence="2" type="ORF">K443DRAFT_3839</name>
</gene>
<reference evidence="3" key="2">
    <citation type="submission" date="2015-01" db="EMBL/GenBank/DDBJ databases">
        <title>Evolutionary Origins and Diversification of the Mycorrhizal Mutualists.</title>
        <authorList>
            <consortium name="DOE Joint Genome Institute"/>
            <consortium name="Mycorrhizal Genomics Consortium"/>
            <person name="Kohler A."/>
            <person name="Kuo A."/>
            <person name="Nagy L.G."/>
            <person name="Floudas D."/>
            <person name="Copeland A."/>
            <person name="Barry K.W."/>
            <person name="Cichocki N."/>
            <person name="Veneault-Fourrey C."/>
            <person name="LaButti K."/>
            <person name="Lindquist E.A."/>
            <person name="Lipzen A."/>
            <person name="Lundell T."/>
            <person name="Morin E."/>
            <person name="Murat C."/>
            <person name="Riley R."/>
            <person name="Ohm R."/>
            <person name="Sun H."/>
            <person name="Tunlid A."/>
            <person name="Henrissat B."/>
            <person name="Grigoriev I.V."/>
            <person name="Hibbett D.S."/>
            <person name="Martin F."/>
        </authorList>
    </citation>
    <scope>NUCLEOTIDE SEQUENCE [LARGE SCALE GENOMIC DNA]</scope>
    <source>
        <strain evidence="3">LaAM-08-1</strain>
    </source>
</reference>
<feature type="region of interest" description="Disordered" evidence="1">
    <location>
        <begin position="975"/>
        <end position="997"/>
    </location>
</feature>